<reference evidence="1 2" key="1">
    <citation type="journal article" date="2016" name="Nat. Commun.">
        <title>Thousands of microbial genomes shed light on interconnected biogeochemical processes in an aquifer system.</title>
        <authorList>
            <person name="Anantharaman K."/>
            <person name="Brown C.T."/>
            <person name="Hug L.A."/>
            <person name="Sharon I."/>
            <person name="Castelle C.J."/>
            <person name="Probst A.J."/>
            <person name="Thomas B.C."/>
            <person name="Singh A."/>
            <person name="Wilkins M.J."/>
            <person name="Karaoz U."/>
            <person name="Brodie E.L."/>
            <person name="Williams K.H."/>
            <person name="Hubbard S.S."/>
            <person name="Banfield J.F."/>
        </authorList>
    </citation>
    <scope>NUCLEOTIDE SEQUENCE [LARGE SCALE GENOMIC DNA]</scope>
</reference>
<gene>
    <name evidence="1" type="ORF">A3H78_01590</name>
</gene>
<dbReference type="EMBL" id="MGAV01000014">
    <property type="protein sequence ID" value="OGK54559.1"/>
    <property type="molecule type" value="Genomic_DNA"/>
</dbReference>
<dbReference type="Pfam" id="PF09136">
    <property type="entry name" value="Glucodextran_B"/>
    <property type="match status" value="1"/>
</dbReference>
<evidence type="ECO:0000313" key="2">
    <source>
        <dbReference type="Proteomes" id="UP000177418"/>
    </source>
</evidence>
<proteinExistence type="predicted"/>
<name>A0A1F7JG25_9BACT</name>
<comment type="caution">
    <text evidence="1">The sequence shown here is derived from an EMBL/GenBank/DDBJ whole genome shotgun (WGS) entry which is preliminary data.</text>
</comment>
<evidence type="ECO:0008006" key="3">
    <source>
        <dbReference type="Google" id="ProtNLM"/>
    </source>
</evidence>
<organism evidence="1 2">
    <name type="scientific">Candidatus Roizmanbacteria bacterium RIFCSPLOWO2_02_FULL_36_11</name>
    <dbReference type="NCBI Taxonomy" id="1802071"/>
    <lineage>
        <taxon>Bacteria</taxon>
        <taxon>Candidatus Roizmaniibacteriota</taxon>
    </lineage>
</organism>
<protein>
    <recommendedName>
        <fullName evidence="3">Bacterial Ig-like domain-containing protein</fullName>
    </recommendedName>
</protein>
<dbReference type="Gene3D" id="2.60.40.10">
    <property type="entry name" value="Immunoglobulins"/>
    <property type="match status" value="2"/>
</dbReference>
<sequence length="205" mass="23008">MVTIGLRLIINTSIFVANLNNKSSNEKTKDLDNNYLEAPEIVDIPEATNSAEITISGVAQPKLTVYIYVNDEQQKELISDDDGFQTSIRLTEGDNQVYAEIEDKENKLIKKSRIYQVTYKNSKPTLTIDSPKDNDKVSSENIKVNGQTDVTSQLKINGQPVVIDTNGKFSFDVRLKDGENTILIESRDEASNLESKTLKVIYEKD</sequence>
<dbReference type="Proteomes" id="UP000177418">
    <property type="component" value="Unassembled WGS sequence"/>
</dbReference>
<accession>A0A1F7JG25</accession>
<dbReference type="InterPro" id="IPR013783">
    <property type="entry name" value="Ig-like_fold"/>
</dbReference>
<evidence type="ECO:0000313" key="1">
    <source>
        <dbReference type="EMBL" id="OGK54559.1"/>
    </source>
</evidence>
<dbReference type="AlphaFoldDB" id="A0A1F7JG25"/>